<dbReference type="AlphaFoldDB" id="A0A0K9FDF8"/>
<protein>
    <submittedName>
        <fullName evidence="1">Phosphoglycerate mutase</fullName>
    </submittedName>
</protein>
<dbReference type="OrthoDB" id="2435937at2"/>
<dbReference type="InterPro" id="IPR029033">
    <property type="entry name" value="His_PPase_superfam"/>
</dbReference>
<dbReference type="RefSeq" id="WP_049665294.1">
    <property type="nucleotide sequence ID" value="NZ_LFXJ01000005.1"/>
</dbReference>
<dbReference type="EMBL" id="LFXJ01000005">
    <property type="protein sequence ID" value="KMY32186.1"/>
    <property type="molecule type" value="Genomic_DNA"/>
</dbReference>
<comment type="caution">
    <text evidence="1">The sequence shown here is derived from an EMBL/GenBank/DDBJ whole genome shotgun (WGS) entry which is preliminary data.</text>
</comment>
<sequence>MELIFIRHGQGEHTLAIPNSLQVKNPSLTALGISQAKLLRKKFTLTDEDIIFISPLKRTLETALIWSSHVDCRKLVSPLVSPRIFPFRQNGKTLPCDKIINLETIKKDYPNLEFDKNVPPDLWSGSINTMPNSDFNNIAQQFVANLKLLKKDKIFIVSHDGTITAYRQLISGRSLSRRDFPDETGWFQISVD</sequence>
<accession>A0A0K9FDF8</accession>
<dbReference type="SMART" id="SM00855">
    <property type="entry name" value="PGAM"/>
    <property type="match status" value="1"/>
</dbReference>
<dbReference type="PATRIC" id="fig|582475.4.peg.1241"/>
<dbReference type="GO" id="GO:0016791">
    <property type="term" value="F:phosphatase activity"/>
    <property type="evidence" value="ECO:0007669"/>
    <property type="project" value="TreeGrafter"/>
</dbReference>
<reference evidence="2" key="1">
    <citation type="submission" date="2015-07" db="EMBL/GenBank/DDBJ databases">
        <authorList>
            <consortium name="Consortium for Microbial Forensics and Genomics (microFORGE)"/>
            <person name="Knight B.M."/>
            <person name="Roberts D.P."/>
            <person name="Lin D."/>
            <person name="Hari K."/>
            <person name="Fletcher J."/>
            <person name="Melcher U."/>
            <person name="Blagden T."/>
            <person name="Winegar R.A."/>
        </authorList>
    </citation>
    <scope>NUCLEOTIDE SEQUENCE [LARGE SCALE GENOMIC DNA]</scope>
    <source>
        <strain evidence="2">DSM 23493</strain>
    </source>
</reference>
<evidence type="ECO:0000313" key="1">
    <source>
        <dbReference type="EMBL" id="KMY32186.1"/>
    </source>
</evidence>
<dbReference type="PANTHER" id="PTHR48100">
    <property type="entry name" value="BROAD-SPECIFICITY PHOSPHATASE YOR283W-RELATED"/>
    <property type="match status" value="1"/>
</dbReference>
<dbReference type="GeneID" id="96598302"/>
<dbReference type="Proteomes" id="UP000037326">
    <property type="component" value="Unassembled WGS sequence"/>
</dbReference>
<dbReference type="CDD" id="cd07040">
    <property type="entry name" value="HP"/>
    <property type="match status" value="1"/>
</dbReference>
<name>A0A0K9FDF8_9BACI</name>
<gene>
    <name evidence="1" type="ORF">ACZ11_08520</name>
</gene>
<organism evidence="1 2">
    <name type="scientific">Lysinibacillus xylanilyticus</name>
    <dbReference type="NCBI Taxonomy" id="582475"/>
    <lineage>
        <taxon>Bacteria</taxon>
        <taxon>Bacillati</taxon>
        <taxon>Bacillota</taxon>
        <taxon>Bacilli</taxon>
        <taxon>Bacillales</taxon>
        <taxon>Bacillaceae</taxon>
        <taxon>Lysinibacillus</taxon>
    </lineage>
</organism>
<dbReference type="Pfam" id="PF00300">
    <property type="entry name" value="His_Phos_1"/>
    <property type="match status" value="1"/>
</dbReference>
<proteinExistence type="predicted"/>
<dbReference type="Gene3D" id="3.40.50.1240">
    <property type="entry name" value="Phosphoglycerate mutase-like"/>
    <property type="match status" value="1"/>
</dbReference>
<dbReference type="PANTHER" id="PTHR48100:SF1">
    <property type="entry name" value="HISTIDINE PHOSPHATASE FAMILY PROTEIN-RELATED"/>
    <property type="match status" value="1"/>
</dbReference>
<dbReference type="InterPro" id="IPR050275">
    <property type="entry name" value="PGM_Phosphatase"/>
</dbReference>
<dbReference type="SUPFAM" id="SSF53254">
    <property type="entry name" value="Phosphoglycerate mutase-like"/>
    <property type="match status" value="1"/>
</dbReference>
<dbReference type="InterPro" id="IPR013078">
    <property type="entry name" value="His_Pase_superF_clade-1"/>
</dbReference>
<dbReference type="GO" id="GO:0005737">
    <property type="term" value="C:cytoplasm"/>
    <property type="evidence" value="ECO:0007669"/>
    <property type="project" value="TreeGrafter"/>
</dbReference>
<evidence type="ECO:0000313" key="2">
    <source>
        <dbReference type="Proteomes" id="UP000037326"/>
    </source>
</evidence>